<dbReference type="Gene3D" id="2.60.40.2100">
    <property type="match status" value="1"/>
</dbReference>
<evidence type="ECO:0000256" key="6">
    <source>
        <dbReference type="ARBA" id="ARBA00023237"/>
    </source>
</evidence>
<organism evidence="8 9">
    <name type="scientific">Bacteroides vicugnae</name>
    <dbReference type="NCBI Taxonomy" id="3037989"/>
    <lineage>
        <taxon>Bacteria</taxon>
        <taxon>Pseudomonadati</taxon>
        <taxon>Bacteroidota</taxon>
        <taxon>Bacteroidia</taxon>
        <taxon>Bacteroidales</taxon>
        <taxon>Bacteroidaceae</taxon>
        <taxon>Bacteroides</taxon>
    </lineage>
</organism>
<dbReference type="Gene3D" id="2.60.40.2090">
    <property type="match status" value="1"/>
</dbReference>
<evidence type="ECO:0000256" key="5">
    <source>
        <dbReference type="ARBA" id="ARBA00023139"/>
    </source>
</evidence>
<sequence>MNTLSYIKHLRITVLAVVASTFLFMSCDGMIYNDEGDCSVRYRLKFRYDMNLKFADAFAHEVKSVRLYAFNSDGELVWQSAEQGSVLASGDYVMPLDLAPGDYHLVAWCGLDNEESFALPDASYGCHLEDLHCKLKRQYDVATDAVTGTQKTIACSKKDLHPLFHGVLDVSLPVNDDGGEYTYVMSLTKDTNVFRVVLQHLSGEDINADDFVFSIEDCNGWVSHKNSLIDDEPITYCAWATYSADAGVDVLTKAGVDVMPEVGNRAISTVKAAVAELTVSRLVARDWSLYTRPMLIIRTIEGKLIVSIPVIDYALMVKGECNKKMSDQEYLDRADEYNMTFFLNENNKWVSTMIQVLSWKVVRSNVDLD</sequence>
<gene>
    <name evidence="8" type="ORF">QHG74_00885</name>
</gene>
<name>A0ABU5HJI6_9BACE</name>
<keyword evidence="6" id="KW-0998">Cell outer membrane</keyword>
<reference evidence="8 9" key="1">
    <citation type="submission" date="2023-04" db="EMBL/GenBank/DDBJ databases">
        <title>Bacteroides pacosi sp. nov., isolated from the fecal material of an alpaca.</title>
        <authorList>
            <person name="Miller S."/>
            <person name="Hendry M."/>
            <person name="King J."/>
            <person name="Sankaranarayanan K."/>
            <person name="Lawson P.A."/>
        </authorList>
    </citation>
    <scope>NUCLEOTIDE SEQUENCE [LARGE SCALE GENOMIC DNA]</scope>
    <source>
        <strain evidence="8 9">A2-P53</strain>
    </source>
</reference>
<keyword evidence="9" id="KW-1185">Reference proteome</keyword>
<evidence type="ECO:0000256" key="4">
    <source>
        <dbReference type="ARBA" id="ARBA00023136"/>
    </source>
</evidence>
<evidence type="ECO:0000256" key="7">
    <source>
        <dbReference type="ARBA" id="ARBA00023288"/>
    </source>
</evidence>
<protein>
    <submittedName>
        <fullName evidence="8">FimB/Mfa2 family fimbrial subunit</fullName>
    </submittedName>
</protein>
<keyword evidence="7" id="KW-0449">Lipoprotein</keyword>
<dbReference type="RefSeq" id="WP_258980952.1">
    <property type="nucleotide sequence ID" value="NZ_JARZAK010000001.1"/>
</dbReference>
<comment type="caution">
    <text evidence="8">The sequence shown here is derived from an EMBL/GenBank/DDBJ whole genome shotgun (WGS) entry which is preliminary data.</text>
</comment>
<keyword evidence="3" id="KW-0732">Signal</keyword>
<dbReference type="Pfam" id="PF08842">
    <property type="entry name" value="Mfa2"/>
    <property type="match status" value="1"/>
</dbReference>
<evidence type="ECO:0000256" key="2">
    <source>
        <dbReference type="ARBA" id="ARBA00007248"/>
    </source>
</evidence>
<accession>A0ABU5HJI6</accession>
<dbReference type="InterPro" id="IPR014941">
    <property type="entry name" value="FimB/Mfa2/Mfa3"/>
</dbReference>
<proteinExistence type="inferred from homology"/>
<evidence type="ECO:0000313" key="9">
    <source>
        <dbReference type="Proteomes" id="UP001292913"/>
    </source>
</evidence>
<evidence type="ECO:0000256" key="1">
    <source>
        <dbReference type="ARBA" id="ARBA00004442"/>
    </source>
</evidence>
<evidence type="ECO:0000256" key="3">
    <source>
        <dbReference type="ARBA" id="ARBA00022729"/>
    </source>
</evidence>
<keyword evidence="4" id="KW-0472">Membrane</keyword>
<keyword evidence="5" id="KW-0564">Palmitate</keyword>
<dbReference type="EMBL" id="JARZAK010000001">
    <property type="protein sequence ID" value="MDY7256281.1"/>
    <property type="molecule type" value="Genomic_DNA"/>
</dbReference>
<dbReference type="Proteomes" id="UP001292913">
    <property type="component" value="Unassembled WGS sequence"/>
</dbReference>
<comment type="subcellular location">
    <subcellularLocation>
        <location evidence="1">Cell outer membrane</location>
    </subcellularLocation>
</comment>
<evidence type="ECO:0000313" key="8">
    <source>
        <dbReference type="EMBL" id="MDY7256281.1"/>
    </source>
</evidence>
<comment type="similarity">
    <text evidence="2">Belongs to the bacteroidetes fimbrillin superfamily. FimB/Mfa2 family.</text>
</comment>